<reference evidence="1" key="1">
    <citation type="submission" date="2022-07" db="EMBL/GenBank/DDBJ databases">
        <title>Genome Sequence of Lecanicillium saksenae.</title>
        <authorList>
            <person name="Buettner E."/>
        </authorList>
    </citation>
    <scope>NUCLEOTIDE SEQUENCE</scope>
    <source>
        <strain evidence="1">VT-O1</strain>
    </source>
</reference>
<organism evidence="1 2">
    <name type="scientific">Lecanicillium saksenae</name>
    <dbReference type="NCBI Taxonomy" id="468837"/>
    <lineage>
        <taxon>Eukaryota</taxon>
        <taxon>Fungi</taxon>
        <taxon>Dikarya</taxon>
        <taxon>Ascomycota</taxon>
        <taxon>Pezizomycotina</taxon>
        <taxon>Sordariomycetes</taxon>
        <taxon>Hypocreomycetidae</taxon>
        <taxon>Hypocreales</taxon>
        <taxon>Cordycipitaceae</taxon>
        <taxon>Lecanicillium</taxon>
    </lineage>
</organism>
<gene>
    <name evidence="1" type="ORF">NLG97_g3821</name>
</gene>
<evidence type="ECO:0000313" key="1">
    <source>
        <dbReference type="EMBL" id="KAJ3494841.1"/>
    </source>
</evidence>
<evidence type="ECO:0000313" key="2">
    <source>
        <dbReference type="Proteomes" id="UP001148737"/>
    </source>
</evidence>
<sequence>MPKFTNLLRPLNSVLSIITPAQLPDVLEPLPLPATHQPSMATTQTPSKYVTLVSGDGFEFVVLREATMISPIIKGMLEPRSQFAEAKDARCVFHEMSPLLVQIGLRVTSVKLTWSACSAVVLDKVVEYFHYWYRYRNSEDVPDMDIPVEICLEVLAAADYLGLDQ</sequence>
<accession>A0ACC1R0B9</accession>
<proteinExistence type="predicted"/>
<dbReference type="EMBL" id="JANAKD010000339">
    <property type="protein sequence ID" value="KAJ3494841.1"/>
    <property type="molecule type" value="Genomic_DNA"/>
</dbReference>
<protein>
    <submittedName>
        <fullName evidence="1">Uncharacterized protein</fullName>
    </submittedName>
</protein>
<comment type="caution">
    <text evidence="1">The sequence shown here is derived from an EMBL/GenBank/DDBJ whole genome shotgun (WGS) entry which is preliminary data.</text>
</comment>
<name>A0ACC1R0B9_9HYPO</name>
<dbReference type="Proteomes" id="UP001148737">
    <property type="component" value="Unassembled WGS sequence"/>
</dbReference>
<keyword evidence="2" id="KW-1185">Reference proteome</keyword>